<dbReference type="SUPFAM" id="SSF55874">
    <property type="entry name" value="ATPase domain of HSP90 chaperone/DNA topoisomerase II/histidine kinase"/>
    <property type="match status" value="1"/>
</dbReference>
<keyword evidence="8" id="KW-0902">Two-component regulatory system</keyword>
<keyword evidence="13" id="KW-1185">Reference proteome</keyword>
<evidence type="ECO:0000256" key="6">
    <source>
        <dbReference type="ARBA" id="ARBA00022777"/>
    </source>
</evidence>
<dbReference type="Gene3D" id="3.30.450.20">
    <property type="entry name" value="PAS domain"/>
    <property type="match status" value="1"/>
</dbReference>
<sequence>MYVYGIYYHAYTNIPVSLINGLILMGFVTITIFSKKIRLTIKKNVLLFILVYGILSSIYSFGIFGGAEFFMILIFGLSTFYYSKWFAICINVSVVLFYLTFMILYTNEVLIYTVSPIESASNGIIWLSDLLLTFITIGIGGYALNKTFLAYSQQVKEKIENSKDMHHTIENLPIPVGIVNRNKEIVLVNKQFNKYFGYKDKDILTFNDWLLKVYPNPIEHNRKKEEIELLMKKGFEEQQADPIEYPNLLTNHNKLRSLEVHHTIIGDMAICAFIDLTERKRQKRLLVETMMQAEKKENARIARELHDGIGPLLSTAKIYAHSVGNSCVCNMNDERLERLNYLLDNSILEIRNIINNIGPQILEQYGLSKAIQSFIDHIQPVSNIHFEFNSGSINVTSGLIEFAIYRTLIELINNSIKYATPKVISINMMQSSKKFKLRYKDDGIGFDYKKVWAKGFGLENINSRIENIGGNVTYTTSIGNGVCVDILIPQKSIVV</sequence>
<keyword evidence="3" id="KW-0597">Phosphoprotein</keyword>
<dbReference type="SMART" id="SM00387">
    <property type="entry name" value="HATPase_c"/>
    <property type="match status" value="1"/>
</dbReference>
<feature type="domain" description="Histidine kinase" evidence="10">
    <location>
        <begin position="300"/>
        <end position="492"/>
    </location>
</feature>
<dbReference type="PROSITE" id="PS50112">
    <property type="entry name" value="PAS"/>
    <property type="match status" value="1"/>
</dbReference>
<evidence type="ECO:0000256" key="8">
    <source>
        <dbReference type="ARBA" id="ARBA00023012"/>
    </source>
</evidence>
<dbReference type="GO" id="GO:0006355">
    <property type="term" value="P:regulation of DNA-templated transcription"/>
    <property type="evidence" value="ECO:0007669"/>
    <property type="project" value="InterPro"/>
</dbReference>
<dbReference type="EC" id="2.7.13.3" evidence="2"/>
<reference evidence="12 13" key="1">
    <citation type="submission" date="2017-05" db="EMBL/GenBank/DDBJ databases">
        <authorList>
            <person name="Varghese N."/>
            <person name="Submissions S."/>
        </authorList>
    </citation>
    <scope>NUCLEOTIDE SEQUENCE [LARGE SCALE GENOMIC DNA]</scope>
    <source>
        <strain evidence="12 13">DSM 27040</strain>
    </source>
</reference>
<feature type="transmembrane region" description="Helical" evidence="9">
    <location>
        <begin position="85"/>
        <end position="104"/>
    </location>
</feature>
<keyword evidence="9" id="KW-1133">Transmembrane helix</keyword>
<keyword evidence="9" id="KW-0472">Membrane</keyword>
<dbReference type="InterPro" id="IPR036890">
    <property type="entry name" value="HATPase_C_sf"/>
</dbReference>
<feature type="transmembrane region" description="Helical" evidence="9">
    <location>
        <begin position="6"/>
        <end position="33"/>
    </location>
</feature>
<dbReference type="InterPro" id="IPR003594">
    <property type="entry name" value="HATPase_dom"/>
</dbReference>
<dbReference type="EMBL" id="FXTB01000002">
    <property type="protein sequence ID" value="SMO55131.1"/>
    <property type="molecule type" value="Genomic_DNA"/>
</dbReference>
<dbReference type="NCBIfam" id="TIGR00229">
    <property type="entry name" value="sensory_box"/>
    <property type="match status" value="1"/>
</dbReference>
<accession>A0A521C8J5</accession>
<dbReference type="InterPro" id="IPR011712">
    <property type="entry name" value="Sig_transdc_His_kin_sub3_dim/P"/>
</dbReference>
<comment type="catalytic activity">
    <reaction evidence="1">
        <text>ATP + protein L-histidine = ADP + protein N-phospho-L-histidine.</text>
        <dbReference type="EC" id="2.7.13.3"/>
    </reaction>
</comment>
<dbReference type="AlphaFoldDB" id="A0A521C8J5"/>
<dbReference type="Gene3D" id="3.30.565.10">
    <property type="entry name" value="Histidine kinase-like ATPase, C-terminal domain"/>
    <property type="match status" value="1"/>
</dbReference>
<dbReference type="Pfam" id="PF07730">
    <property type="entry name" value="HisKA_3"/>
    <property type="match status" value="1"/>
</dbReference>
<organism evidence="12 13">
    <name type="scientific">Saccharicrinis carchari</name>
    <dbReference type="NCBI Taxonomy" id="1168039"/>
    <lineage>
        <taxon>Bacteria</taxon>
        <taxon>Pseudomonadati</taxon>
        <taxon>Bacteroidota</taxon>
        <taxon>Bacteroidia</taxon>
        <taxon>Marinilabiliales</taxon>
        <taxon>Marinilabiliaceae</taxon>
        <taxon>Saccharicrinis</taxon>
    </lineage>
</organism>
<dbReference type="PANTHER" id="PTHR24421:SF10">
    <property type="entry name" value="NITRATE_NITRITE SENSOR PROTEIN NARQ"/>
    <property type="match status" value="1"/>
</dbReference>
<evidence type="ECO:0000256" key="1">
    <source>
        <dbReference type="ARBA" id="ARBA00000085"/>
    </source>
</evidence>
<evidence type="ECO:0000256" key="9">
    <source>
        <dbReference type="SAM" id="Phobius"/>
    </source>
</evidence>
<dbReference type="InterPro" id="IPR050482">
    <property type="entry name" value="Sensor_HK_TwoCompSys"/>
</dbReference>
<dbReference type="InterPro" id="IPR005467">
    <property type="entry name" value="His_kinase_dom"/>
</dbReference>
<dbReference type="InterPro" id="IPR013767">
    <property type="entry name" value="PAS_fold"/>
</dbReference>
<dbReference type="Pfam" id="PF00989">
    <property type="entry name" value="PAS"/>
    <property type="match status" value="1"/>
</dbReference>
<dbReference type="PANTHER" id="PTHR24421">
    <property type="entry name" value="NITRATE/NITRITE SENSOR PROTEIN NARX-RELATED"/>
    <property type="match status" value="1"/>
</dbReference>
<protein>
    <recommendedName>
        <fullName evidence="2">histidine kinase</fullName>
        <ecNumber evidence="2">2.7.13.3</ecNumber>
    </recommendedName>
</protein>
<name>A0A521C8J5_SACCC</name>
<dbReference type="Proteomes" id="UP000319040">
    <property type="component" value="Unassembled WGS sequence"/>
</dbReference>
<feature type="domain" description="PAS" evidence="11">
    <location>
        <begin position="161"/>
        <end position="234"/>
    </location>
</feature>
<evidence type="ECO:0000313" key="12">
    <source>
        <dbReference type="EMBL" id="SMO55131.1"/>
    </source>
</evidence>
<proteinExistence type="predicted"/>
<dbReference type="GO" id="GO:0005524">
    <property type="term" value="F:ATP binding"/>
    <property type="evidence" value="ECO:0007669"/>
    <property type="project" value="UniProtKB-KW"/>
</dbReference>
<keyword evidence="7" id="KW-0067">ATP-binding</keyword>
<gene>
    <name evidence="12" type="ORF">SAMN06265379_102426</name>
</gene>
<dbReference type="GO" id="GO:0000155">
    <property type="term" value="F:phosphorelay sensor kinase activity"/>
    <property type="evidence" value="ECO:0007669"/>
    <property type="project" value="InterPro"/>
</dbReference>
<evidence type="ECO:0000256" key="3">
    <source>
        <dbReference type="ARBA" id="ARBA00022553"/>
    </source>
</evidence>
<evidence type="ECO:0000256" key="7">
    <source>
        <dbReference type="ARBA" id="ARBA00022840"/>
    </source>
</evidence>
<keyword evidence="4" id="KW-0808">Transferase</keyword>
<evidence type="ECO:0000259" key="11">
    <source>
        <dbReference type="PROSITE" id="PS50112"/>
    </source>
</evidence>
<keyword evidence="6" id="KW-0418">Kinase</keyword>
<dbReference type="PROSITE" id="PS50109">
    <property type="entry name" value="HIS_KIN"/>
    <property type="match status" value="1"/>
</dbReference>
<dbReference type="InterPro" id="IPR000014">
    <property type="entry name" value="PAS"/>
</dbReference>
<evidence type="ECO:0000259" key="10">
    <source>
        <dbReference type="PROSITE" id="PS50109"/>
    </source>
</evidence>
<feature type="transmembrane region" description="Helical" evidence="9">
    <location>
        <begin position="124"/>
        <end position="144"/>
    </location>
</feature>
<dbReference type="Pfam" id="PF02518">
    <property type="entry name" value="HATPase_c"/>
    <property type="match status" value="1"/>
</dbReference>
<dbReference type="GO" id="GO:0016020">
    <property type="term" value="C:membrane"/>
    <property type="evidence" value="ECO:0007669"/>
    <property type="project" value="InterPro"/>
</dbReference>
<evidence type="ECO:0000256" key="4">
    <source>
        <dbReference type="ARBA" id="ARBA00022679"/>
    </source>
</evidence>
<dbReference type="SUPFAM" id="SSF55785">
    <property type="entry name" value="PYP-like sensor domain (PAS domain)"/>
    <property type="match status" value="1"/>
</dbReference>
<keyword evidence="9" id="KW-0812">Transmembrane</keyword>
<dbReference type="GO" id="GO:0046983">
    <property type="term" value="F:protein dimerization activity"/>
    <property type="evidence" value="ECO:0007669"/>
    <property type="project" value="InterPro"/>
</dbReference>
<feature type="transmembrane region" description="Helical" evidence="9">
    <location>
        <begin position="45"/>
        <end position="73"/>
    </location>
</feature>
<keyword evidence="5" id="KW-0547">Nucleotide-binding</keyword>
<evidence type="ECO:0000313" key="13">
    <source>
        <dbReference type="Proteomes" id="UP000319040"/>
    </source>
</evidence>
<evidence type="ECO:0000256" key="2">
    <source>
        <dbReference type="ARBA" id="ARBA00012438"/>
    </source>
</evidence>
<evidence type="ECO:0000256" key="5">
    <source>
        <dbReference type="ARBA" id="ARBA00022741"/>
    </source>
</evidence>
<dbReference type="Gene3D" id="1.20.5.1930">
    <property type="match status" value="1"/>
</dbReference>
<dbReference type="InterPro" id="IPR035965">
    <property type="entry name" value="PAS-like_dom_sf"/>
</dbReference>